<dbReference type="RefSeq" id="WP_285568626.1">
    <property type="nucleotide sequence ID" value="NZ_BSTK01000002.1"/>
</dbReference>
<evidence type="ECO:0000313" key="3">
    <source>
        <dbReference type="Proteomes" id="UP001165074"/>
    </source>
</evidence>
<dbReference type="InterPro" id="IPR021527">
    <property type="entry name" value="DUF2795"/>
</dbReference>
<gene>
    <name evidence="2" type="ORF">Airi02_018710</name>
</gene>
<dbReference type="Proteomes" id="UP001165074">
    <property type="component" value="Unassembled WGS sequence"/>
</dbReference>
<feature type="region of interest" description="Disordered" evidence="1">
    <location>
        <begin position="1"/>
        <end position="70"/>
    </location>
</feature>
<organism evidence="2 3">
    <name type="scientific">Actinoallomurus iriomotensis</name>
    <dbReference type="NCBI Taxonomy" id="478107"/>
    <lineage>
        <taxon>Bacteria</taxon>
        <taxon>Bacillati</taxon>
        <taxon>Actinomycetota</taxon>
        <taxon>Actinomycetes</taxon>
        <taxon>Streptosporangiales</taxon>
        <taxon>Thermomonosporaceae</taxon>
        <taxon>Actinoallomurus</taxon>
    </lineage>
</organism>
<dbReference type="EMBL" id="BSTK01000002">
    <property type="protein sequence ID" value="GLY83942.1"/>
    <property type="molecule type" value="Genomic_DNA"/>
</dbReference>
<accession>A0A9W6S1J0</accession>
<protein>
    <recommendedName>
        <fullName evidence="4">DUF2795 domain-containing protein</fullName>
    </recommendedName>
</protein>
<proteinExistence type="predicted"/>
<dbReference type="Pfam" id="PF11387">
    <property type="entry name" value="DUF2795"/>
    <property type="match status" value="1"/>
</dbReference>
<feature type="compositionally biased region" description="Basic and acidic residues" evidence="1">
    <location>
        <begin position="1"/>
        <end position="22"/>
    </location>
</feature>
<dbReference type="AlphaFoldDB" id="A0A9W6S1J0"/>
<sequence>MHRESDKQGPVRDDYLHKETESLSRNGTGRVREGGQESGDAPPERHRTPPRGMSPADVARRAALTRHLPPSVFPADRARLLTHLRSHRAPDSVVDAVSGLPEGQEFHTLGEIVRAIGLLTEH</sequence>
<evidence type="ECO:0008006" key="4">
    <source>
        <dbReference type="Google" id="ProtNLM"/>
    </source>
</evidence>
<reference evidence="2" key="1">
    <citation type="submission" date="2023-03" db="EMBL/GenBank/DDBJ databases">
        <title>Actinoallomurus iriomotensis NBRC 103684.</title>
        <authorList>
            <person name="Ichikawa N."/>
            <person name="Sato H."/>
            <person name="Tonouchi N."/>
        </authorList>
    </citation>
    <scope>NUCLEOTIDE SEQUENCE</scope>
    <source>
        <strain evidence="2">NBRC 103684</strain>
    </source>
</reference>
<evidence type="ECO:0000313" key="2">
    <source>
        <dbReference type="EMBL" id="GLY83942.1"/>
    </source>
</evidence>
<comment type="caution">
    <text evidence="2">The sequence shown here is derived from an EMBL/GenBank/DDBJ whole genome shotgun (WGS) entry which is preliminary data.</text>
</comment>
<evidence type="ECO:0000256" key="1">
    <source>
        <dbReference type="SAM" id="MobiDB-lite"/>
    </source>
</evidence>
<name>A0A9W6S1J0_9ACTN</name>
<keyword evidence="3" id="KW-1185">Reference proteome</keyword>